<reference evidence="1" key="1">
    <citation type="journal article" date="2020" name="Stud. Mycol.">
        <title>101 Dothideomycetes genomes: a test case for predicting lifestyles and emergence of pathogens.</title>
        <authorList>
            <person name="Haridas S."/>
            <person name="Albert R."/>
            <person name="Binder M."/>
            <person name="Bloem J."/>
            <person name="Labutti K."/>
            <person name="Salamov A."/>
            <person name="Andreopoulos B."/>
            <person name="Baker S."/>
            <person name="Barry K."/>
            <person name="Bills G."/>
            <person name="Bluhm B."/>
            <person name="Cannon C."/>
            <person name="Castanera R."/>
            <person name="Culley D."/>
            <person name="Daum C."/>
            <person name="Ezra D."/>
            <person name="Gonzalez J."/>
            <person name="Henrissat B."/>
            <person name="Kuo A."/>
            <person name="Liang C."/>
            <person name="Lipzen A."/>
            <person name="Lutzoni F."/>
            <person name="Magnuson J."/>
            <person name="Mondo S."/>
            <person name="Nolan M."/>
            <person name="Ohm R."/>
            <person name="Pangilinan J."/>
            <person name="Park H.-J."/>
            <person name="Ramirez L."/>
            <person name="Alfaro M."/>
            <person name="Sun H."/>
            <person name="Tritt A."/>
            <person name="Yoshinaga Y."/>
            <person name="Zwiers L.-H."/>
            <person name="Turgeon B."/>
            <person name="Goodwin S."/>
            <person name="Spatafora J."/>
            <person name="Crous P."/>
            <person name="Grigoriev I."/>
        </authorList>
    </citation>
    <scope>NUCLEOTIDE SEQUENCE</scope>
    <source>
        <strain evidence="1">SCOH1-5</strain>
    </source>
</reference>
<organism evidence="1 2">
    <name type="scientific">Cercospora zeae-maydis SCOH1-5</name>
    <dbReference type="NCBI Taxonomy" id="717836"/>
    <lineage>
        <taxon>Eukaryota</taxon>
        <taxon>Fungi</taxon>
        <taxon>Dikarya</taxon>
        <taxon>Ascomycota</taxon>
        <taxon>Pezizomycotina</taxon>
        <taxon>Dothideomycetes</taxon>
        <taxon>Dothideomycetidae</taxon>
        <taxon>Mycosphaerellales</taxon>
        <taxon>Mycosphaerellaceae</taxon>
        <taxon>Cercospora</taxon>
    </lineage>
</organism>
<dbReference type="AlphaFoldDB" id="A0A6A6F738"/>
<sequence length="132" mass="14277">MAIRVKNSAILQDRPRSCAPAGTRFLRDRFLLEPRAHRMSSEKGTHLPGSAYFPHWIMGAFDLSASVAQCVPATHCLFVLQMIALGCHLQGYSSTTKATSPLPARCNTGHVAEFENDLLAPAGTNDAIEAVV</sequence>
<name>A0A6A6F738_9PEZI</name>
<accession>A0A6A6F738</accession>
<evidence type="ECO:0000313" key="1">
    <source>
        <dbReference type="EMBL" id="KAF2209110.1"/>
    </source>
</evidence>
<proteinExistence type="predicted"/>
<dbReference type="EMBL" id="ML992689">
    <property type="protein sequence ID" value="KAF2209110.1"/>
    <property type="molecule type" value="Genomic_DNA"/>
</dbReference>
<evidence type="ECO:0000313" key="2">
    <source>
        <dbReference type="Proteomes" id="UP000799539"/>
    </source>
</evidence>
<keyword evidence="2" id="KW-1185">Reference proteome</keyword>
<gene>
    <name evidence="1" type="ORF">CERZMDRAFT_87287</name>
</gene>
<protein>
    <submittedName>
        <fullName evidence="1">Uncharacterized protein</fullName>
    </submittedName>
</protein>
<dbReference type="Proteomes" id="UP000799539">
    <property type="component" value="Unassembled WGS sequence"/>
</dbReference>